<proteinExistence type="predicted"/>
<feature type="non-terminal residue" evidence="1">
    <location>
        <position position="79"/>
    </location>
</feature>
<reference evidence="1" key="1">
    <citation type="submission" date="2013-08" db="EMBL/GenBank/DDBJ databases">
        <authorList>
            <person name="Mendez C."/>
            <person name="Richter M."/>
            <person name="Ferrer M."/>
            <person name="Sanchez J."/>
        </authorList>
    </citation>
    <scope>NUCLEOTIDE SEQUENCE</scope>
</reference>
<sequence>MGSESYPHAIELLITADGGGSNGSRVRLWKVEIQKLADEIGIPITICHFPPGTSKWNKIEHRLFSFISMNWRGHRWSAT</sequence>
<dbReference type="AlphaFoldDB" id="T1CVN7"/>
<accession>T1CVN7</accession>
<dbReference type="Pfam" id="PF07592">
    <property type="entry name" value="DDE_Tnp_ISAZ013"/>
    <property type="match status" value="1"/>
</dbReference>
<reference evidence="1" key="2">
    <citation type="journal article" date="2014" name="ISME J.">
        <title>Microbial stratification in low pH oxic and suboxic macroscopic growths along an acid mine drainage.</title>
        <authorList>
            <person name="Mendez-Garcia C."/>
            <person name="Mesa V."/>
            <person name="Sprenger R.R."/>
            <person name="Richter M."/>
            <person name="Diez M.S."/>
            <person name="Solano J."/>
            <person name="Bargiela R."/>
            <person name="Golyshina O.V."/>
            <person name="Manteca A."/>
            <person name="Ramos J.L."/>
            <person name="Gallego J.R."/>
            <person name="Llorente I."/>
            <person name="Martins Dos Santos V.A."/>
            <person name="Jensen O.N."/>
            <person name="Pelaez A.I."/>
            <person name="Sanchez J."/>
            <person name="Ferrer M."/>
        </authorList>
    </citation>
    <scope>NUCLEOTIDE SEQUENCE</scope>
</reference>
<dbReference type="EMBL" id="AUZX01003695">
    <property type="protein sequence ID" value="EQD73214.1"/>
    <property type="molecule type" value="Genomic_DNA"/>
</dbReference>
<evidence type="ECO:0000313" key="1">
    <source>
        <dbReference type="EMBL" id="EQD73214.1"/>
    </source>
</evidence>
<organism evidence="1">
    <name type="scientific">mine drainage metagenome</name>
    <dbReference type="NCBI Taxonomy" id="410659"/>
    <lineage>
        <taxon>unclassified sequences</taxon>
        <taxon>metagenomes</taxon>
        <taxon>ecological metagenomes</taxon>
    </lineage>
</organism>
<dbReference type="InterPro" id="IPR011518">
    <property type="entry name" value="Transposase_36"/>
</dbReference>
<gene>
    <name evidence="1" type="ORF">B1A_05063</name>
</gene>
<comment type="caution">
    <text evidence="1">The sequence shown here is derived from an EMBL/GenBank/DDBJ whole genome shotgun (WGS) entry which is preliminary data.</text>
</comment>
<name>T1CVN7_9ZZZZ</name>
<protein>
    <submittedName>
        <fullName evidence="1">Transposase, Rhodopirellula-type</fullName>
    </submittedName>
</protein>